<dbReference type="InterPro" id="IPR000477">
    <property type="entry name" value="RT_dom"/>
</dbReference>
<dbReference type="InterPro" id="IPR043128">
    <property type="entry name" value="Rev_trsase/Diguanyl_cyclase"/>
</dbReference>
<evidence type="ECO:0000313" key="5">
    <source>
        <dbReference type="Proteomes" id="UP001652582"/>
    </source>
</evidence>
<dbReference type="CDD" id="cd01647">
    <property type="entry name" value="RT_LTR"/>
    <property type="match status" value="1"/>
</dbReference>
<dbReference type="EC" id="2.7.7.49" evidence="1"/>
<dbReference type="PANTHER" id="PTHR37984:SF5">
    <property type="entry name" value="PROTEIN NYNRIN-LIKE"/>
    <property type="match status" value="1"/>
</dbReference>
<feature type="domain" description="Reverse transcriptase" evidence="3">
    <location>
        <begin position="172"/>
        <end position="354"/>
    </location>
</feature>
<evidence type="ECO:0000256" key="1">
    <source>
        <dbReference type="ARBA" id="ARBA00012493"/>
    </source>
</evidence>
<dbReference type="Gene3D" id="3.30.420.10">
    <property type="entry name" value="Ribonuclease H-like superfamily/Ribonuclease H"/>
    <property type="match status" value="1"/>
</dbReference>
<evidence type="ECO:0000259" key="3">
    <source>
        <dbReference type="PROSITE" id="PS50878"/>
    </source>
</evidence>
<dbReference type="Gene3D" id="1.10.340.70">
    <property type="match status" value="1"/>
</dbReference>
<dbReference type="Pfam" id="PF00665">
    <property type="entry name" value="rve"/>
    <property type="match status" value="1"/>
</dbReference>
<dbReference type="InterPro" id="IPR041588">
    <property type="entry name" value="Integrase_H2C2"/>
</dbReference>
<dbReference type="CDD" id="cd09274">
    <property type="entry name" value="RNase_HI_RT_Ty3"/>
    <property type="match status" value="1"/>
</dbReference>
<dbReference type="InterPro" id="IPR001584">
    <property type="entry name" value="Integrase_cat-core"/>
</dbReference>
<evidence type="ECO:0000313" key="6">
    <source>
        <dbReference type="RefSeq" id="XP_052740895.1"/>
    </source>
</evidence>
<dbReference type="SUPFAM" id="SSF56672">
    <property type="entry name" value="DNA/RNA polymerases"/>
    <property type="match status" value="1"/>
</dbReference>
<evidence type="ECO:0000259" key="4">
    <source>
        <dbReference type="PROSITE" id="PS50994"/>
    </source>
</evidence>
<protein>
    <recommendedName>
        <fullName evidence="1">RNA-directed DNA polymerase</fullName>
        <ecNumber evidence="1">2.7.7.49</ecNumber>
    </recommendedName>
</protein>
<dbReference type="GeneID" id="112044480"/>
<gene>
    <name evidence="6" type="primary">LOC112044480</name>
</gene>
<dbReference type="PANTHER" id="PTHR37984">
    <property type="entry name" value="PROTEIN CBG26694"/>
    <property type="match status" value="1"/>
</dbReference>
<organism evidence="5 6">
    <name type="scientific">Bicyclus anynana</name>
    <name type="common">Squinting bush brown butterfly</name>
    <dbReference type="NCBI Taxonomy" id="110368"/>
    <lineage>
        <taxon>Eukaryota</taxon>
        <taxon>Metazoa</taxon>
        <taxon>Ecdysozoa</taxon>
        <taxon>Arthropoda</taxon>
        <taxon>Hexapoda</taxon>
        <taxon>Insecta</taxon>
        <taxon>Pterygota</taxon>
        <taxon>Neoptera</taxon>
        <taxon>Endopterygota</taxon>
        <taxon>Lepidoptera</taxon>
        <taxon>Glossata</taxon>
        <taxon>Ditrysia</taxon>
        <taxon>Papilionoidea</taxon>
        <taxon>Nymphalidae</taxon>
        <taxon>Satyrinae</taxon>
        <taxon>Satyrini</taxon>
        <taxon>Mycalesina</taxon>
        <taxon>Bicyclus</taxon>
    </lineage>
</organism>
<dbReference type="Pfam" id="PF17919">
    <property type="entry name" value="RT_RNaseH_2"/>
    <property type="match status" value="1"/>
</dbReference>
<dbReference type="Pfam" id="PF17921">
    <property type="entry name" value="Integrase_H2C2"/>
    <property type="match status" value="1"/>
</dbReference>
<dbReference type="InterPro" id="IPR036397">
    <property type="entry name" value="RNaseH_sf"/>
</dbReference>
<dbReference type="PROSITE" id="PS50878">
    <property type="entry name" value="RT_POL"/>
    <property type="match status" value="1"/>
</dbReference>
<dbReference type="Pfam" id="PF00078">
    <property type="entry name" value="RVT_1"/>
    <property type="match status" value="1"/>
</dbReference>
<dbReference type="InterPro" id="IPR050951">
    <property type="entry name" value="Retrovirus_Pol_polyprotein"/>
</dbReference>
<sequence>MKTVNGVKKTDGLITIKIKIFDLEEEMDIYIVENEDFDDFIIGLDIIKKFKLTQNEDLQIEQKTTNIQDRTSKTNINEENNRKIFTINFNEHIETEEFVSTIDHLDEKKKNEIEKIIKEYKTIFAKDKYDVGSVKDYEAHIDLLVNTYCSKRPYRCTIEDKLEIEEQISMLLKNNLIEESYSPFAAPVTLAFKRGENRKSRLCVDFRELNKIIIPQAQPFPLIDDLIIKTRNCKFFTTLDINSAFWAIPLRVEDRSKTGFVTQDGHFQWTCLPFGLKTSPAIFQRILSNILRKHYLTGYSVNYIDDILIYSSTFEEHIRHIRNVLEAIIKEGFRLKFKKCTFASDSVKYLGHIIQNNSVRPLKDNLISIKHFPTPKTQKNIRQFLGKINFYHEYIPRSAIILDPLHNLLRKNEKFIWSEKCEESFNKIKKYLCSQPVLEIFDKDLPIKIFTDASLEGVGAILKQTQLDGKDKPVAYFSKKLNESQKRKKAIYLECFAMKEAVKYWQHWLIGKQFTIYSDHKPLENMNIKCRTDEELGDLTYYLSQYDFTVKYIPGKENVEADCLSRNPVLESEENKEDLLKIVNLIQINDIVKDQEKNETIKEKKQNLIHKNEIYYKKIKKHEKIILSEEFSKKLIKKVHEDLCHIGIRQLQKKISPIYTAKNLTKNIINICKTCEICIKNKSRCQGKFGLMSQLGPATKPFEIMSMDTIGGFGGSRSTKKYLHLLVDHYTRYAFIVTSKTQNASDFIKLTKKVLETDEIGIILTDQYPGINSKEFKQYLQENNIKLIFTAVNTPFSNGLNERLNQTIVNKIRCKINEKNNKRTWTTVARECIQKYNETEHSVTGFAPKYLLDGTNVSILPNEIKTIEKEEKWIADKRLALENTIKSHKYNKKIFDKNRKMQELDIGDSVYVENGNRLNRKKLDELKIGPFKIVEKISKSIYRIDNGNRKPESTLFHITKLQPVTTEAEEDEVEENRHQYSI</sequence>
<dbReference type="InterPro" id="IPR012337">
    <property type="entry name" value="RNaseH-like_sf"/>
</dbReference>
<dbReference type="Gene3D" id="3.10.10.10">
    <property type="entry name" value="HIV Type 1 Reverse Transcriptase, subunit A, domain 1"/>
    <property type="match status" value="1"/>
</dbReference>
<dbReference type="RefSeq" id="XP_052740895.1">
    <property type="nucleotide sequence ID" value="XM_052884935.1"/>
</dbReference>
<feature type="domain" description="Integrase catalytic" evidence="4">
    <location>
        <begin position="697"/>
        <end position="856"/>
    </location>
</feature>
<dbReference type="InterPro" id="IPR041577">
    <property type="entry name" value="RT_RNaseH_2"/>
</dbReference>
<dbReference type="PROSITE" id="PS50994">
    <property type="entry name" value="INTEGRASE"/>
    <property type="match status" value="1"/>
</dbReference>
<dbReference type="Gene3D" id="3.30.70.270">
    <property type="match status" value="2"/>
</dbReference>
<proteinExistence type="predicted"/>
<keyword evidence="2" id="KW-0511">Multifunctional enzyme</keyword>
<keyword evidence="5" id="KW-1185">Reference proteome</keyword>
<name>A0ABM3LP86_BICAN</name>
<evidence type="ECO:0000256" key="2">
    <source>
        <dbReference type="ARBA" id="ARBA00023268"/>
    </source>
</evidence>
<reference evidence="6" key="1">
    <citation type="submission" date="2025-08" db="UniProtKB">
        <authorList>
            <consortium name="RefSeq"/>
        </authorList>
    </citation>
    <scope>IDENTIFICATION</scope>
</reference>
<dbReference type="SUPFAM" id="SSF53098">
    <property type="entry name" value="Ribonuclease H-like"/>
    <property type="match status" value="1"/>
</dbReference>
<dbReference type="Proteomes" id="UP001652582">
    <property type="component" value="Chromosome 13"/>
</dbReference>
<accession>A0ABM3LP86</accession>
<dbReference type="InterPro" id="IPR043502">
    <property type="entry name" value="DNA/RNA_pol_sf"/>
</dbReference>